<sequence>MTKIVFACKSNSCRSQMAEGWARDWIRREKEGLHRMLSVHSPTDDKHLEEYPEKCETSKDRWACEKTDTSENSSEGASGESLGVRLISVSRMGNDPGRAGLIRRSSALEEVVVTSVALDSSSVFECSTCCGDLCETPSQRKAVKEKAVKAMAEDGVDISAFVPKTMEEIIPHLTDQAANPKENANRENSIDGSIASAKSGTPSPATIDEISAAYSSTLFLSSEGGGDLQKLDPSYLTDSNKKPVDKLIVLCSCGDDVKRRLVRRSKSVEEWNVDAPTAAAKKEGEGAYRRVSLEIKKEVDILLGSLLGDGHGYDAGAIQRGPIEEEKKLF</sequence>
<organism evidence="2">
    <name type="scientific">Odontella aurita</name>
    <dbReference type="NCBI Taxonomy" id="265563"/>
    <lineage>
        <taxon>Eukaryota</taxon>
        <taxon>Sar</taxon>
        <taxon>Stramenopiles</taxon>
        <taxon>Ochrophyta</taxon>
        <taxon>Bacillariophyta</taxon>
        <taxon>Mediophyceae</taxon>
        <taxon>Biddulphiophycidae</taxon>
        <taxon>Eupodiscales</taxon>
        <taxon>Odontellaceae</taxon>
        <taxon>Odontella</taxon>
    </lineage>
</organism>
<dbReference type="PANTHER" id="PTHR43428">
    <property type="entry name" value="ARSENATE REDUCTASE"/>
    <property type="match status" value="1"/>
</dbReference>
<dbReference type="PANTHER" id="PTHR43428:SF1">
    <property type="entry name" value="ARSENATE REDUCTASE"/>
    <property type="match status" value="1"/>
</dbReference>
<dbReference type="Gene3D" id="3.40.50.2300">
    <property type="match status" value="1"/>
</dbReference>
<proteinExistence type="predicted"/>
<gene>
    <name evidence="2" type="ORF">OAUR00152_LOCUS3605</name>
</gene>
<feature type="compositionally biased region" description="Polar residues" evidence="1">
    <location>
        <begin position="190"/>
        <end position="203"/>
    </location>
</feature>
<evidence type="ECO:0008006" key="3">
    <source>
        <dbReference type="Google" id="ProtNLM"/>
    </source>
</evidence>
<dbReference type="SUPFAM" id="SSF52788">
    <property type="entry name" value="Phosphotyrosine protein phosphatases I"/>
    <property type="match status" value="1"/>
</dbReference>
<evidence type="ECO:0000313" key="2">
    <source>
        <dbReference type="EMBL" id="CAE2208425.1"/>
    </source>
</evidence>
<reference evidence="2" key="1">
    <citation type="submission" date="2021-01" db="EMBL/GenBank/DDBJ databases">
        <authorList>
            <person name="Corre E."/>
            <person name="Pelletier E."/>
            <person name="Niang G."/>
            <person name="Scheremetjew M."/>
            <person name="Finn R."/>
            <person name="Kale V."/>
            <person name="Holt S."/>
            <person name="Cochrane G."/>
            <person name="Meng A."/>
            <person name="Brown T."/>
            <person name="Cohen L."/>
        </authorList>
    </citation>
    <scope>NUCLEOTIDE SEQUENCE</scope>
    <source>
        <strain evidence="2">Isolate 1302-5</strain>
    </source>
</reference>
<protein>
    <recommendedName>
        <fullName evidence="3">Phosphotyrosine protein phosphatase I domain-containing protein</fullName>
    </recommendedName>
</protein>
<dbReference type="AlphaFoldDB" id="A0A7S4HSW5"/>
<dbReference type="EMBL" id="HBKQ01005181">
    <property type="protein sequence ID" value="CAE2208425.1"/>
    <property type="molecule type" value="Transcribed_RNA"/>
</dbReference>
<accession>A0A7S4HSW5</accession>
<evidence type="ECO:0000256" key="1">
    <source>
        <dbReference type="SAM" id="MobiDB-lite"/>
    </source>
</evidence>
<feature type="region of interest" description="Disordered" evidence="1">
    <location>
        <begin position="174"/>
        <end position="203"/>
    </location>
</feature>
<dbReference type="InterPro" id="IPR036196">
    <property type="entry name" value="Ptyr_pPase_sf"/>
</dbReference>
<name>A0A7S4HSW5_9STRA</name>